<evidence type="ECO:0000256" key="5">
    <source>
        <dbReference type="ARBA" id="ARBA00022989"/>
    </source>
</evidence>
<dbReference type="Pfam" id="PF01891">
    <property type="entry name" value="CbiM"/>
    <property type="match status" value="1"/>
</dbReference>
<comment type="caution">
    <text evidence="9">The sequence shown here is derived from an EMBL/GenBank/DDBJ whole genome shotgun (WGS) entry which is preliminary data.</text>
</comment>
<gene>
    <name evidence="9" type="ORF">ACFPJ6_13065</name>
</gene>
<keyword evidence="6 7" id="KW-0472">Membrane</keyword>
<reference evidence="10" key="1">
    <citation type="journal article" date="2019" name="Int. J. Syst. Evol. Microbiol.">
        <title>The Global Catalogue of Microorganisms (GCM) 10K type strain sequencing project: providing services to taxonomists for standard genome sequencing and annotation.</title>
        <authorList>
            <consortium name="The Broad Institute Genomics Platform"/>
            <consortium name="The Broad Institute Genome Sequencing Center for Infectious Disease"/>
            <person name="Wu L."/>
            <person name="Ma J."/>
        </authorList>
    </citation>
    <scope>NUCLEOTIDE SEQUENCE [LARGE SCALE GENOMIC DNA]</scope>
    <source>
        <strain evidence="10">CCUG 43114</strain>
    </source>
</reference>
<feature type="transmembrane region" description="Helical" evidence="7">
    <location>
        <begin position="312"/>
        <end position="338"/>
    </location>
</feature>
<evidence type="ECO:0000256" key="2">
    <source>
        <dbReference type="ARBA" id="ARBA00022448"/>
    </source>
</evidence>
<keyword evidence="3" id="KW-1003">Cell membrane</keyword>
<organism evidence="9 10">
    <name type="scientific">Aquipuribacter nitratireducens</name>
    <dbReference type="NCBI Taxonomy" id="650104"/>
    <lineage>
        <taxon>Bacteria</taxon>
        <taxon>Bacillati</taxon>
        <taxon>Actinomycetota</taxon>
        <taxon>Actinomycetes</taxon>
        <taxon>Micrococcales</taxon>
        <taxon>Intrasporangiaceae</taxon>
        <taxon>Aquipuribacter</taxon>
    </lineage>
</organism>
<feature type="transmembrane region" description="Helical" evidence="7">
    <location>
        <begin position="105"/>
        <end position="127"/>
    </location>
</feature>
<feature type="transmembrane region" description="Helical" evidence="7">
    <location>
        <begin position="186"/>
        <end position="206"/>
    </location>
</feature>
<feature type="transmembrane region" description="Helical" evidence="7">
    <location>
        <begin position="74"/>
        <end position="99"/>
    </location>
</feature>
<dbReference type="Pfam" id="PF13190">
    <property type="entry name" value="PDGLE"/>
    <property type="match status" value="1"/>
</dbReference>
<dbReference type="PANTHER" id="PTHR34229:SF1">
    <property type="entry name" value="METAL TRANSPORT PROTEIN HI_1621-RELATED"/>
    <property type="match status" value="1"/>
</dbReference>
<evidence type="ECO:0000259" key="8">
    <source>
        <dbReference type="Pfam" id="PF13190"/>
    </source>
</evidence>
<dbReference type="InterPro" id="IPR025937">
    <property type="entry name" value="PDGLE_dom"/>
</dbReference>
<evidence type="ECO:0000313" key="10">
    <source>
        <dbReference type="Proteomes" id="UP001596122"/>
    </source>
</evidence>
<feature type="transmembrane region" description="Helical" evidence="7">
    <location>
        <begin position="7"/>
        <end position="28"/>
    </location>
</feature>
<sequence length="353" mass="35181">MHVPDGFLDVTTSVATGVAAAAVVGVALRRAREEVAETTAAAPMAGLVASFVFAVQMLNFPVGVGTSGHLMGGALAAVLVGPWTGLLAVTVVVVLQALLFADGGVTALGTNVLLIAVVTALVGYAVAKGAMAVLPKRPASAVPAAALGALVSVPATALVFVGLYAVGGAAPLDLGQLTTFMLGWHVVIGIGEAVITALTVGAVVATRPDLVRLVRRYRTSLVVTAADGTSREVTAGDTPVAEGVRRIGMGWVAGALGVVLVLAGLVSSVASADPDGLEYVAEQLGFLETAEDSAVAGSPFGDYAVVGIDNPVLATGLAGVLGVALVLLVMVAIARLAAGRRARPQGSRETERV</sequence>
<dbReference type="InterPro" id="IPR002751">
    <property type="entry name" value="CbiM/NikMN"/>
</dbReference>
<evidence type="ECO:0000256" key="4">
    <source>
        <dbReference type="ARBA" id="ARBA00022692"/>
    </source>
</evidence>
<proteinExistence type="predicted"/>
<evidence type="ECO:0000256" key="6">
    <source>
        <dbReference type="ARBA" id="ARBA00023136"/>
    </source>
</evidence>
<feature type="transmembrane region" description="Helical" evidence="7">
    <location>
        <begin position="251"/>
        <end position="270"/>
    </location>
</feature>
<keyword evidence="10" id="KW-1185">Reference proteome</keyword>
<protein>
    <submittedName>
        <fullName evidence="9">Energy-coupling factor ABC transporter permease</fullName>
    </submittedName>
</protein>
<feature type="transmembrane region" description="Helical" evidence="7">
    <location>
        <begin position="139"/>
        <end position="166"/>
    </location>
</feature>
<evidence type="ECO:0000256" key="3">
    <source>
        <dbReference type="ARBA" id="ARBA00022475"/>
    </source>
</evidence>
<keyword evidence="4 7" id="KW-0812">Transmembrane</keyword>
<accession>A0ABW0GP53</accession>
<feature type="domain" description="PDGLE" evidence="8">
    <location>
        <begin position="251"/>
        <end position="337"/>
    </location>
</feature>
<dbReference type="Proteomes" id="UP001596122">
    <property type="component" value="Unassembled WGS sequence"/>
</dbReference>
<feature type="transmembrane region" description="Helical" evidence="7">
    <location>
        <begin position="40"/>
        <end position="62"/>
    </location>
</feature>
<evidence type="ECO:0000313" key="9">
    <source>
        <dbReference type="EMBL" id="MFC5381718.1"/>
    </source>
</evidence>
<evidence type="ECO:0000256" key="1">
    <source>
        <dbReference type="ARBA" id="ARBA00004651"/>
    </source>
</evidence>
<keyword evidence="5 7" id="KW-1133">Transmembrane helix</keyword>
<dbReference type="EMBL" id="JBHSLD010000011">
    <property type="protein sequence ID" value="MFC5381718.1"/>
    <property type="molecule type" value="Genomic_DNA"/>
</dbReference>
<dbReference type="Gene3D" id="1.10.1760.20">
    <property type="match status" value="1"/>
</dbReference>
<comment type="subcellular location">
    <subcellularLocation>
        <location evidence="1">Cell membrane</location>
        <topology evidence="1">Multi-pass membrane protein</topology>
    </subcellularLocation>
</comment>
<name>A0ABW0GP53_9MICO</name>
<dbReference type="PANTHER" id="PTHR34229">
    <property type="entry name" value="METAL TRANSPORT PROTEIN HI_1621-RELATED"/>
    <property type="match status" value="1"/>
</dbReference>
<dbReference type="RefSeq" id="WP_340271560.1">
    <property type="nucleotide sequence ID" value="NZ_JBBEOG010000012.1"/>
</dbReference>
<evidence type="ECO:0000256" key="7">
    <source>
        <dbReference type="SAM" id="Phobius"/>
    </source>
</evidence>
<keyword evidence="2" id="KW-0813">Transport</keyword>